<dbReference type="Proteomes" id="UP000006729">
    <property type="component" value="Chromosome 10"/>
</dbReference>
<dbReference type="GO" id="GO:0035556">
    <property type="term" value="P:intracellular signal transduction"/>
    <property type="evidence" value="ECO:0007669"/>
    <property type="project" value="InterPro"/>
</dbReference>
<accession>A0A3N7FSU0</accession>
<dbReference type="GO" id="GO:0006629">
    <property type="term" value="P:lipid metabolic process"/>
    <property type="evidence" value="ECO:0007669"/>
    <property type="project" value="InterPro"/>
</dbReference>
<dbReference type="GO" id="GO:0004435">
    <property type="term" value="F:phosphatidylinositol-4,5-bisphosphate phospholipase C activity"/>
    <property type="evidence" value="ECO:0007669"/>
    <property type="project" value="InterPro"/>
</dbReference>
<feature type="domain" description="PI-PLC Y-box" evidence="1">
    <location>
        <begin position="73"/>
        <end position="107"/>
    </location>
</feature>
<evidence type="ECO:0000313" key="3">
    <source>
        <dbReference type="Proteomes" id="UP000006729"/>
    </source>
</evidence>
<dbReference type="InterPro" id="IPR001711">
    <property type="entry name" value="PLipase_C_Pinositol-sp_Y"/>
</dbReference>
<organism evidence="2 3">
    <name type="scientific">Populus trichocarpa</name>
    <name type="common">Western balsam poplar</name>
    <name type="synonym">Populus balsamifera subsp. trichocarpa</name>
    <dbReference type="NCBI Taxonomy" id="3694"/>
    <lineage>
        <taxon>Eukaryota</taxon>
        <taxon>Viridiplantae</taxon>
        <taxon>Streptophyta</taxon>
        <taxon>Embryophyta</taxon>
        <taxon>Tracheophyta</taxon>
        <taxon>Spermatophyta</taxon>
        <taxon>Magnoliopsida</taxon>
        <taxon>eudicotyledons</taxon>
        <taxon>Gunneridae</taxon>
        <taxon>Pentapetalae</taxon>
        <taxon>rosids</taxon>
        <taxon>fabids</taxon>
        <taxon>Malpighiales</taxon>
        <taxon>Salicaceae</taxon>
        <taxon>Saliceae</taxon>
        <taxon>Populus</taxon>
    </lineage>
</organism>
<dbReference type="InParanoid" id="A0A3N7FSU0"/>
<evidence type="ECO:0000259" key="1">
    <source>
        <dbReference type="PROSITE" id="PS50008"/>
    </source>
</evidence>
<sequence length="209" mass="23590">MADFPPNLEDGESWLPSDVFLEIISTTNASKVKNNDKNLLVRDHPTLKSSANVAPEIQLCDALGGFKPNVESPIGTRVPSVNHGYHPCWNHGFEVVSGPFNTYDSKIMTPTHKQTEGFKSRNAMFVYRKSEGTGVFLPRFNKPFSKGSGVLPRGTGVFLNHQVMDKDKYGYEKKEFGKEGSEENERHDSRFTYDHQICLPRHVQLPTLY</sequence>
<keyword evidence="3" id="KW-1185">Reference proteome</keyword>
<protein>
    <recommendedName>
        <fullName evidence="1">PI-PLC Y-box domain-containing protein</fullName>
    </recommendedName>
</protein>
<evidence type="ECO:0000313" key="2">
    <source>
        <dbReference type="EMBL" id="RQO97175.1"/>
    </source>
</evidence>
<dbReference type="EMBL" id="CM009299">
    <property type="protein sequence ID" value="RQO97175.1"/>
    <property type="molecule type" value="Genomic_DNA"/>
</dbReference>
<name>A0A3N7FSU0_POPTR</name>
<dbReference type="PROSITE" id="PS50008">
    <property type="entry name" value="PIPLC_Y_DOMAIN"/>
    <property type="match status" value="1"/>
</dbReference>
<dbReference type="AlphaFoldDB" id="A0A3N7FSU0"/>
<gene>
    <name evidence="2" type="ORF">POPTR_010G242050</name>
</gene>
<proteinExistence type="predicted"/>
<reference evidence="2 3" key="1">
    <citation type="journal article" date="2006" name="Science">
        <title>The genome of black cottonwood, Populus trichocarpa (Torr. &amp; Gray).</title>
        <authorList>
            <person name="Tuskan G.A."/>
            <person name="Difazio S."/>
            <person name="Jansson S."/>
            <person name="Bohlmann J."/>
            <person name="Grigoriev I."/>
            <person name="Hellsten U."/>
            <person name="Putnam N."/>
            <person name="Ralph S."/>
            <person name="Rombauts S."/>
            <person name="Salamov A."/>
            <person name="Schein J."/>
            <person name="Sterck L."/>
            <person name="Aerts A."/>
            <person name="Bhalerao R.R."/>
            <person name="Bhalerao R.P."/>
            <person name="Blaudez D."/>
            <person name="Boerjan W."/>
            <person name="Brun A."/>
            <person name="Brunner A."/>
            <person name="Busov V."/>
            <person name="Campbell M."/>
            <person name="Carlson J."/>
            <person name="Chalot M."/>
            <person name="Chapman J."/>
            <person name="Chen G.L."/>
            <person name="Cooper D."/>
            <person name="Coutinho P.M."/>
            <person name="Couturier J."/>
            <person name="Covert S."/>
            <person name="Cronk Q."/>
            <person name="Cunningham R."/>
            <person name="Davis J."/>
            <person name="Degroeve S."/>
            <person name="Dejardin A."/>
            <person name="Depamphilis C."/>
            <person name="Detter J."/>
            <person name="Dirks B."/>
            <person name="Dubchak I."/>
            <person name="Duplessis S."/>
            <person name="Ehlting J."/>
            <person name="Ellis B."/>
            <person name="Gendler K."/>
            <person name="Goodstein D."/>
            <person name="Gribskov M."/>
            <person name="Grimwood J."/>
            <person name="Groover A."/>
            <person name="Gunter L."/>
            <person name="Hamberger B."/>
            <person name="Heinze B."/>
            <person name="Helariutta Y."/>
            <person name="Henrissat B."/>
            <person name="Holligan D."/>
            <person name="Holt R."/>
            <person name="Huang W."/>
            <person name="Islam-Faridi N."/>
            <person name="Jones S."/>
            <person name="Jones-Rhoades M."/>
            <person name="Jorgensen R."/>
            <person name="Joshi C."/>
            <person name="Kangasjarvi J."/>
            <person name="Karlsson J."/>
            <person name="Kelleher C."/>
            <person name="Kirkpatrick R."/>
            <person name="Kirst M."/>
            <person name="Kohler A."/>
            <person name="Kalluri U."/>
            <person name="Larimer F."/>
            <person name="Leebens-Mack J."/>
            <person name="Leple J.C."/>
            <person name="Locascio P."/>
            <person name="Lou Y."/>
            <person name="Lucas S."/>
            <person name="Martin F."/>
            <person name="Montanini B."/>
            <person name="Napoli C."/>
            <person name="Nelson D.R."/>
            <person name="Nelson C."/>
            <person name="Nieminen K."/>
            <person name="Nilsson O."/>
            <person name="Pereda V."/>
            <person name="Peter G."/>
            <person name="Philippe R."/>
            <person name="Pilate G."/>
            <person name="Poliakov A."/>
            <person name="Razumovskaya J."/>
            <person name="Richardson P."/>
            <person name="Rinaldi C."/>
            <person name="Ritland K."/>
            <person name="Rouze P."/>
            <person name="Ryaboy D."/>
            <person name="Schmutz J."/>
            <person name="Schrader J."/>
            <person name="Segerman B."/>
            <person name="Shin H."/>
            <person name="Siddiqui A."/>
            <person name="Sterky F."/>
            <person name="Terry A."/>
            <person name="Tsai C.J."/>
            <person name="Uberbacher E."/>
            <person name="Unneberg P."/>
            <person name="Vahala J."/>
            <person name="Wall K."/>
            <person name="Wessler S."/>
            <person name="Yang G."/>
            <person name="Yin T."/>
            <person name="Douglas C."/>
            <person name="Marra M."/>
            <person name="Sandberg G."/>
            <person name="Van de Peer Y."/>
            <person name="Rokhsar D."/>
        </authorList>
    </citation>
    <scope>NUCLEOTIDE SEQUENCE [LARGE SCALE GENOMIC DNA]</scope>
    <source>
        <strain evidence="3">cv. Nisqually</strain>
    </source>
</reference>